<sequence>MNEKISFYSIHSKSDIYKRAQYYSMPIWSFILSSILVDRFIECVPIDKINIDEIYISTSITQISDCDYEIIKEEKSALEIVYQNLNCFAESCTVRVLDSFLKNLKININKRRTTEKIRESISHDIVKNVCLKRNLLHRAIFDKKTNLVKFLLEQPNIKVNIEQVEKTVTRKMNKEQIKIFEETPLHIAVKRCQFECFIFKFDTEIIELLMKNPSIDPFIQDSDGKTPMDLAIRSEIKDFLTKNIK</sequence>
<comment type="caution">
    <text evidence="1">The sequence shown here is derived from an EMBL/GenBank/DDBJ whole genome shotgun (WGS) entry which is preliminary data.</text>
</comment>
<reference evidence="1 2" key="1">
    <citation type="submission" date="2024-04" db="EMBL/GenBank/DDBJ databases">
        <title>Tritrichomonas musculus Genome.</title>
        <authorList>
            <person name="Alves-Ferreira E."/>
            <person name="Grigg M."/>
            <person name="Lorenzi H."/>
            <person name="Galac M."/>
        </authorList>
    </citation>
    <scope>NUCLEOTIDE SEQUENCE [LARGE SCALE GENOMIC DNA]</scope>
    <source>
        <strain evidence="1 2">EAF2021</strain>
    </source>
</reference>
<dbReference type="Pfam" id="PF12796">
    <property type="entry name" value="Ank_2"/>
    <property type="match status" value="1"/>
</dbReference>
<dbReference type="Gene3D" id="1.25.40.20">
    <property type="entry name" value="Ankyrin repeat-containing domain"/>
    <property type="match status" value="1"/>
</dbReference>
<keyword evidence="2" id="KW-1185">Reference proteome</keyword>
<evidence type="ECO:0000313" key="1">
    <source>
        <dbReference type="EMBL" id="KAK8871307.1"/>
    </source>
</evidence>
<dbReference type="Proteomes" id="UP001470230">
    <property type="component" value="Unassembled WGS sequence"/>
</dbReference>
<dbReference type="InterPro" id="IPR002110">
    <property type="entry name" value="Ankyrin_rpt"/>
</dbReference>
<dbReference type="SUPFAM" id="SSF48403">
    <property type="entry name" value="Ankyrin repeat"/>
    <property type="match status" value="1"/>
</dbReference>
<dbReference type="EMBL" id="JAPFFF010000013">
    <property type="protein sequence ID" value="KAK8871307.1"/>
    <property type="molecule type" value="Genomic_DNA"/>
</dbReference>
<organism evidence="1 2">
    <name type="scientific">Tritrichomonas musculus</name>
    <dbReference type="NCBI Taxonomy" id="1915356"/>
    <lineage>
        <taxon>Eukaryota</taxon>
        <taxon>Metamonada</taxon>
        <taxon>Parabasalia</taxon>
        <taxon>Tritrichomonadida</taxon>
        <taxon>Tritrichomonadidae</taxon>
        <taxon>Tritrichomonas</taxon>
    </lineage>
</organism>
<dbReference type="InterPro" id="IPR036770">
    <property type="entry name" value="Ankyrin_rpt-contain_sf"/>
</dbReference>
<evidence type="ECO:0000313" key="2">
    <source>
        <dbReference type="Proteomes" id="UP001470230"/>
    </source>
</evidence>
<accession>A0ABR2J129</accession>
<protein>
    <recommendedName>
        <fullName evidence="3">Ankyrin repeat protein</fullName>
    </recommendedName>
</protein>
<name>A0ABR2J129_9EUKA</name>
<gene>
    <name evidence="1" type="ORF">M9Y10_007027</name>
</gene>
<evidence type="ECO:0008006" key="3">
    <source>
        <dbReference type="Google" id="ProtNLM"/>
    </source>
</evidence>
<proteinExistence type="predicted"/>